<dbReference type="InParanoid" id="A0A4Q1BGC8"/>
<dbReference type="Proteomes" id="UP000289152">
    <property type="component" value="Unassembled WGS sequence"/>
</dbReference>
<dbReference type="AlphaFoldDB" id="A0A4Q1BGC8"/>
<organism evidence="2 3">
    <name type="scientific">Tremella mesenterica</name>
    <name type="common">Jelly fungus</name>
    <dbReference type="NCBI Taxonomy" id="5217"/>
    <lineage>
        <taxon>Eukaryota</taxon>
        <taxon>Fungi</taxon>
        <taxon>Dikarya</taxon>
        <taxon>Basidiomycota</taxon>
        <taxon>Agaricomycotina</taxon>
        <taxon>Tremellomycetes</taxon>
        <taxon>Tremellales</taxon>
        <taxon>Tremellaceae</taxon>
        <taxon>Tremella</taxon>
    </lineage>
</organism>
<feature type="region of interest" description="Disordered" evidence="1">
    <location>
        <begin position="296"/>
        <end position="322"/>
    </location>
</feature>
<proteinExistence type="predicted"/>
<sequence length="322" mass="36130">MPSAWHYHPAEDFRDDTFFSSPDYCFHKVRGRVVLATSCLSLTLNQQSSEVPNLIEDDIRSSLLEIECVPPGWPYSVLPDELDVEVSTISSRLEEVTMTTGALPSEDIKVVEQEVKVLGNLMNYARSKEGQADAALLGVWAPGYIHNLTTVIWKMQQQIIEASNQEDNEKLLKEALKEYQSNDTLDHKIKNLEEAWGHLLEHITHLSQCLLDTLTDHIGLLQSLILDFEELMEKESPPLHMDRESISNDIQPLKEVTISREVEEIFRQALLRAGLGNWTRMTLKKILTGAQSLSAIQGGSDSESSTQPSTPVGDESGCMRVT</sequence>
<evidence type="ECO:0000256" key="1">
    <source>
        <dbReference type="SAM" id="MobiDB-lite"/>
    </source>
</evidence>
<comment type="caution">
    <text evidence="2">The sequence shown here is derived from an EMBL/GenBank/DDBJ whole genome shotgun (WGS) entry which is preliminary data.</text>
</comment>
<gene>
    <name evidence="2" type="ORF">M231_06408</name>
</gene>
<dbReference type="EMBL" id="SDIL01000101">
    <property type="protein sequence ID" value="RXK36323.1"/>
    <property type="molecule type" value="Genomic_DNA"/>
</dbReference>
<evidence type="ECO:0000313" key="3">
    <source>
        <dbReference type="Proteomes" id="UP000289152"/>
    </source>
</evidence>
<keyword evidence="3" id="KW-1185">Reference proteome</keyword>
<evidence type="ECO:0000313" key="2">
    <source>
        <dbReference type="EMBL" id="RXK36323.1"/>
    </source>
</evidence>
<dbReference type="VEuPathDB" id="FungiDB:TREMEDRAFT_63672"/>
<accession>A0A4Q1BGC8</accession>
<name>A0A4Q1BGC8_TREME</name>
<feature type="compositionally biased region" description="Polar residues" evidence="1">
    <location>
        <begin position="296"/>
        <end position="310"/>
    </location>
</feature>
<protein>
    <submittedName>
        <fullName evidence="2">Uncharacterized protein</fullName>
    </submittedName>
</protein>
<reference evidence="2 3" key="1">
    <citation type="submission" date="2016-06" db="EMBL/GenBank/DDBJ databases">
        <title>Evolution of pathogenesis and genome organization in the Tremellales.</title>
        <authorList>
            <person name="Cuomo C."/>
            <person name="Litvintseva A."/>
            <person name="Heitman J."/>
            <person name="Chen Y."/>
            <person name="Sun S."/>
            <person name="Springer D."/>
            <person name="Dromer F."/>
            <person name="Young S."/>
            <person name="Zeng Q."/>
            <person name="Chapman S."/>
            <person name="Gujja S."/>
            <person name="Saif S."/>
            <person name="Birren B."/>
        </authorList>
    </citation>
    <scope>NUCLEOTIDE SEQUENCE [LARGE SCALE GENOMIC DNA]</scope>
    <source>
        <strain evidence="2 3">ATCC 28783</strain>
    </source>
</reference>